<dbReference type="PANTHER" id="PTHR40027">
    <property type="entry name" value="CELL DIVISION PROTEIN DIVIC"/>
    <property type="match status" value="1"/>
</dbReference>
<dbReference type="OrthoDB" id="9815382at2"/>
<proteinExistence type="predicted"/>
<keyword evidence="1" id="KW-0472">Membrane</keyword>
<evidence type="ECO:0000313" key="3">
    <source>
        <dbReference type="Proteomes" id="UP000267250"/>
    </source>
</evidence>
<keyword evidence="1" id="KW-1133">Transmembrane helix</keyword>
<sequence>MIRKVPNPTKPKKKFRRIFIIGSLMILISSFCSLQFYRGYKTLALMQEQVAELKTQIQYMKYEKERLLNLLEKLDSEDYIERIAREELGLVKRGEILIITVEE</sequence>
<name>A0A3S9T212_9FIRM</name>
<dbReference type="Pfam" id="PF04977">
    <property type="entry name" value="DivIC"/>
    <property type="match status" value="1"/>
</dbReference>
<dbReference type="PANTHER" id="PTHR40027:SF1">
    <property type="entry name" value="CELL DIVISION PROTEIN DIVIC"/>
    <property type="match status" value="1"/>
</dbReference>
<evidence type="ECO:0000256" key="1">
    <source>
        <dbReference type="SAM" id="Phobius"/>
    </source>
</evidence>
<protein>
    <recommendedName>
        <fullName evidence="4">Septum formation initiator</fullName>
    </recommendedName>
</protein>
<dbReference type="InterPro" id="IPR007060">
    <property type="entry name" value="FtsL/DivIC"/>
</dbReference>
<reference evidence="2 3" key="1">
    <citation type="submission" date="2016-07" db="EMBL/GenBank/DDBJ databases">
        <title>Genome and transcriptome analysis of iron-reducing fermentative bacteria Anoxybacter fermentans.</title>
        <authorList>
            <person name="Zeng X."/>
            <person name="Shao Z."/>
        </authorList>
    </citation>
    <scope>NUCLEOTIDE SEQUENCE [LARGE SCALE GENOMIC DNA]</scope>
    <source>
        <strain evidence="2 3">DY22613</strain>
    </source>
</reference>
<dbReference type="Proteomes" id="UP000267250">
    <property type="component" value="Chromosome"/>
</dbReference>
<dbReference type="InterPro" id="IPR039076">
    <property type="entry name" value="DivIC"/>
</dbReference>
<dbReference type="KEGG" id="aft:BBF96_15180"/>
<dbReference type="AlphaFoldDB" id="A0A3S9T212"/>
<organism evidence="2 3">
    <name type="scientific">Anoxybacter fermentans</name>
    <dbReference type="NCBI Taxonomy" id="1323375"/>
    <lineage>
        <taxon>Bacteria</taxon>
        <taxon>Bacillati</taxon>
        <taxon>Bacillota</taxon>
        <taxon>Clostridia</taxon>
        <taxon>Halanaerobiales</taxon>
        <taxon>Anoxybacter</taxon>
    </lineage>
</organism>
<keyword evidence="3" id="KW-1185">Reference proteome</keyword>
<keyword evidence="1" id="KW-0812">Transmembrane</keyword>
<dbReference type="EMBL" id="CP016379">
    <property type="protein sequence ID" value="AZR74598.1"/>
    <property type="molecule type" value="Genomic_DNA"/>
</dbReference>
<dbReference type="RefSeq" id="WP_127017960.1">
    <property type="nucleotide sequence ID" value="NZ_CP016379.1"/>
</dbReference>
<evidence type="ECO:0008006" key="4">
    <source>
        <dbReference type="Google" id="ProtNLM"/>
    </source>
</evidence>
<gene>
    <name evidence="2" type="ORF">BBF96_15180</name>
</gene>
<accession>A0A3S9T212</accession>
<feature type="transmembrane region" description="Helical" evidence="1">
    <location>
        <begin position="18"/>
        <end position="37"/>
    </location>
</feature>
<evidence type="ECO:0000313" key="2">
    <source>
        <dbReference type="EMBL" id="AZR74598.1"/>
    </source>
</evidence>
<dbReference type="GO" id="GO:0051301">
    <property type="term" value="P:cell division"/>
    <property type="evidence" value="ECO:0007669"/>
    <property type="project" value="InterPro"/>
</dbReference>